<evidence type="ECO:0000313" key="1">
    <source>
        <dbReference type="EMBL" id="ABC29643.1"/>
    </source>
</evidence>
<keyword evidence="2" id="KW-1185">Reference proteome</keyword>
<dbReference type="Proteomes" id="UP000000238">
    <property type="component" value="Chromosome"/>
</dbReference>
<accession>Q2SI81</accession>
<gene>
    <name evidence="1" type="ordered locus">HCH_02866</name>
</gene>
<sequence>MGIWVEVGNTYTGECPGCKETVQIVNRNPNDDICFCPYCATSLMDTCLLSSIDEGIDRLEGIIKRWRSRNCGIRQVPDWNSETDPLCVSIEMRRAALELAEAILRSDYSKKSNI</sequence>
<dbReference type="EMBL" id="CP000155">
    <property type="protein sequence ID" value="ABC29643.1"/>
    <property type="molecule type" value="Genomic_DNA"/>
</dbReference>
<evidence type="ECO:0000313" key="2">
    <source>
        <dbReference type="Proteomes" id="UP000000238"/>
    </source>
</evidence>
<reference evidence="1 2" key="1">
    <citation type="journal article" date="2005" name="Nucleic Acids Res.">
        <title>Genomic blueprint of Hahella chejuensis, a marine microbe producing an algicidal agent.</title>
        <authorList>
            <person name="Jeong H."/>
            <person name="Yim J.H."/>
            <person name="Lee C."/>
            <person name="Choi S.-H."/>
            <person name="Park Y.K."/>
            <person name="Yoon S.H."/>
            <person name="Hur C.-G."/>
            <person name="Kang H.-Y."/>
            <person name="Kim D."/>
            <person name="Lee H.H."/>
            <person name="Park K.H."/>
            <person name="Park S.-H."/>
            <person name="Park H.-S."/>
            <person name="Lee H.K."/>
            <person name="Oh T.K."/>
            <person name="Kim J.F."/>
        </authorList>
    </citation>
    <scope>NUCLEOTIDE SEQUENCE [LARGE SCALE GENOMIC DNA]</scope>
    <source>
        <strain evidence="1 2">KCTC 2396</strain>
    </source>
</reference>
<dbReference type="STRING" id="349521.HCH_02866"/>
<name>Q2SI81_HAHCH</name>
<dbReference type="RefSeq" id="WP_011396712.1">
    <property type="nucleotide sequence ID" value="NC_007645.1"/>
</dbReference>
<dbReference type="AlphaFoldDB" id="Q2SI81"/>
<dbReference type="OrthoDB" id="7255862at2"/>
<organism evidence="1 2">
    <name type="scientific">Hahella chejuensis (strain KCTC 2396)</name>
    <dbReference type="NCBI Taxonomy" id="349521"/>
    <lineage>
        <taxon>Bacteria</taxon>
        <taxon>Pseudomonadati</taxon>
        <taxon>Pseudomonadota</taxon>
        <taxon>Gammaproteobacteria</taxon>
        <taxon>Oceanospirillales</taxon>
        <taxon>Hahellaceae</taxon>
        <taxon>Hahella</taxon>
    </lineage>
</organism>
<dbReference type="HOGENOM" id="CLU_2117586_0_0_6"/>
<dbReference type="KEGG" id="hch:HCH_02866"/>
<proteinExistence type="predicted"/>
<protein>
    <submittedName>
        <fullName evidence="1">Uncharacterized protein</fullName>
    </submittedName>
</protein>